<dbReference type="InterPro" id="IPR036568">
    <property type="entry name" value="GGCT-like_sf"/>
</dbReference>
<name>A0A075HJH6_9ARCH</name>
<feature type="domain" description="Allophanate hydrolase C-terminal" evidence="1">
    <location>
        <begin position="3"/>
        <end position="122"/>
    </location>
</feature>
<dbReference type="EMBL" id="KF901004">
    <property type="protein sequence ID" value="AIF14562.1"/>
    <property type="molecule type" value="Genomic_DNA"/>
</dbReference>
<reference evidence="2" key="1">
    <citation type="journal article" date="2014" name="Genome Biol. Evol.">
        <title>Pangenome evidence for extensive interdomain horizontal transfer affecting lineage core and shell genes in uncultured planktonic thaumarchaeota and euryarchaeota.</title>
        <authorList>
            <person name="Deschamps P."/>
            <person name="Zivanovic Y."/>
            <person name="Moreira D."/>
            <person name="Rodriguez-Valera F."/>
            <person name="Lopez-Garcia P."/>
        </authorList>
    </citation>
    <scope>NUCLEOTIDE SEQUENCE</scope>
</reference>
<dbReference type="SUPFAM" id="SSF110857">
    <property type="entry name" value="Gamma-glutamyl cyclotransferase-like"/>
    <property type="match status" value="1"/>
</dbReference>
<evidence type="ECO:0000259" key="1">
    <source>
        <dbReference type="Pfam" id="PF21986"/>
    </source>
</evidence>
<dbReference type="InterPro" id="IPR013024">
    <property type="entry name" value="GGCT-like"/>
</dbReference>
<evidence type="ECO:0000313" key="2">
    <source>
        <dbReference type="EMBL" id="AIF14562.1"/>
    </source>
</evidence>
<protein>
    <submittedName>
        <fullName evidence="2">AIG2 family protein</fullName>
    </submittedName>
</protein>
<organism evidence="2">
    <name type="scientific">uncultured marine thaumarchaeote KM3_67_E04</name>
    <dbReference type="NCBI Taxonomy" id="1456236"/>
    <lineage>
        <taxon>Archaea</taxon>
        <taxon>Nitrososphaerota</taxon>
        <taxon>environmental samples</taxon>
    </lineage>
</organism>
<dbReference type="AlphaFoldDB" id="A0A075HJH6"/>
<dbReference type="Pfam" id="PF21986">
    <property type="entry name" value="AH_C"/>
    <property type="match status" value="1"/>
</dbReference>
<proteinExistence type="predicted"/>
<dbReference type="CDD" id="cd06661">
    <property type="entry name" value="GGCT_like"/>
    <property type="match status" value="1"/>
</dbReference>
<sequence>MSIELFVNGTLMRGLALHKNLQGANFLGEFNTLPIYRLYSIDDIHPGMFEVEEGGVSVTGEMYSISDEIFQRVKNGEPPGLYFGDVKLDNGNVVKGVLFPREIAESNHKDISNFGGWRAYIASLKK</sequence>
<dbReference type="Gene3D" id="3.10.490.10">
    <property type="entry name" value="Gamma-glutamyl cyclotransferase-like"/>
    <property type="match status" value="1"/>
</dbReference>
<dbReference type="InterPro" id="IPR053844">
    <property type="entry name" value="AH_C"/>
</dbReference>
<accession>A0A075HJH6</accession>